<evidence type="ECO:0000256" key="4">
    <source>
        <dbReference type="ARBA" id="ARBA00023136"/>
    </source>
</evidence>
<dbReference type="GO" id="GO:0016020">
    <property type="term" value="C:membrane"/>
    <property type="evidence" value="ECO:0007669"/>
    <property type="project" value="UniProtKB-SubCell"/>
</dbReference>
<accession>A0A922M3A2</accession>
<evidence type="ECO:0000256" key="5">
    <source>
        <dbReference type="SAM" id="Phobius"/>
    </source>
</evidence>
<evidence type="ECO:0000256" key="2">
    <source>
        <dbReference type="ARBA" id="ARBA00022692"/>
    </source>
</evidence>
<evidence type="ECO:0000313" key="7">
    <source>
        <dbReference type="Proteomes" id="UP000814243"/>
    </source>
</evidence>
<name>A0A922M3A2_SPOEX</name>
<dbReference type="AlphaFoldDB" id="A0A922M3A2"/>
<dbReference type="Gene3D" id="1.20.1250.20">
    <property type="entry name" value="MFS general substrate transporter like domains"/>
    <property type="match status" value="1"/>
</dbReference>
<sequence>MHCSVDAEVTAPLRSTTFTVALHFLFVSTEIFEVGPRPAGMAWGSLANWGGNFLVGMSFPSMREAIGPYSFLVFSGVTAALFVFQK</sequence>
<protein>
    <submittedName>
        <fullName evidence="6">Uncharacterized protein</fullName>
    </submittedName>
</protein>
<evidence type="ECO:0000256" key="1">
    <source>
        <dbReference type="ARBA" id="ARBA00004370"/>
    </source>
</evidence>
<organism evidence="6 7">
    <name type="scientific">Spodoptera exigua</name>
    <name type="common">Beet armyworm</name>
    <name type="synonym">Noctua fulgens</name>
    <dbReference type="NCBI Taxonomy" id="7107"/>
    <lineage>
        <taxon>Eukaryota</taxon>
        <taxon>Metazoa</taxon>
        <taxon>Ecdysozoa</taxon>
        <taxon>Arthropoda</taxon>
        <taxon>Hexapoda</taxon>
        <taxon>Insecta</taxon>
        <taxon>Pterygota</taxon>
        <taxon>Neoptera</taxon>
        <taxon>Endopterygota</taxon>
        <taxon>Lepidoptera</taxon>
        <taxon>Glossata</taxon>
        <taxon>Ditrysia</taxon>
        <taxon>Noctuoidea</taxon>
        <taxon>Noctuidae</taxon>
        <taxon>Amphipyrinae</taxon>
        <taxon>Spodoptera</taxon>
    </lineage>
</organism>
<comment type="caution">
    <text evidence="6">The sequence shown here is derived from an EMBL/GenBank/DDBJ whole genome shotgun (WGS) entry which is preliminary data.</text>
</comment>
<keyword evidence="3 5" id="KW-1133">Transmembrane helix</keyword>
<dbReference type="Pfam" id="PF00083">
    <property type="entry name" value="Sugar_tr"/>
    <property type="match status" value="1"/>
</dbReference>
<dbReference type="PANTHER" id="PTHR23503">
    <property type="entry name" value="SOLUTE CARRIER FAMILY 2"/>
    <property type="match status" value="1"/>
</dbReference>
<keyword evidence="2 5" id="KW-0812">Transmembrane</keyword>
<keyword evidence="4 5" id="KW-0472">Membrane</keyword>
<gene>
    <name evidence="6" type="ORF">HF086_008390</name>
</gene>
<proteinExistence type="predicted"/>
<comment type="subcellular location">
    <subcellularLocation>
        <location evidence="1">Membrane</location>
    </subcellularLocation>
</comment>
<dbReference type="InterPro" id="IPR045263">
    <property type="entry name" value="GLUT"/>
</dbReference>
<dbReference type="Proteomes" id="UP000814243">
    <property type="component" value="Unassembled WGS sequence"/>
</dbReference>
<evidence type="ECO:0000256" key="3">
    <source>
        <dbReference type="ARBA" id="ARBA00022989"/>
    </source>
</evidence>
<dbReference type="PANTHER" id="PTHR23503:SF127">
    <property type="entry name" value="FI08437P-RELATED"/>
    <property type="match status" value="1"/>
</dbReference>
<evidence type="ECO:0000313" key="6">
    <source>
        <dbReference type="EMBL" id="KAH9629308.1"/>
    </source>
</evidence>
<reference evidence="6" key="1">
    <citation type="journal article" date="2021" name="G3 (Bethesda)">
        <title>Genome and transcriptome analysis of the beet armyworm Spodoptera exigua reveals targets for pest control. .</title>
        <authorList>
            <person name="Simon S."/>
            <person name="Breeschoten T."/>
            <person name="Jansen H.J."/>
            <person name="Dirks R.P."/>
            <person name="Schranz M.E."/>
            <person name="Ros V.I.D."/>
        </authorList>
    </citation>
    <scope>NUCLEOTIDE SEQUENCE</scope>
    <source>
        <strain evidence="6">TB_SE_WUR_2020</strain>
    </source>
</reference>
<dbReference type="GO" id="GO:0015149">
    <property type="term" value="F:hexose transmembrane transporter activity"/>
    <property type="evidence" value="ECO:0007669"/>
    <property type="project" value="TreeGrafter"/>
</dbReference>
<dbReference type="EMBL" id="JACEFF010000871">
    <property type="protein sequence ID" value="KAH9629308.1"/>
    <property type="molecule type" value="Genomic_DNA"/>
</dbReference>
<feature type="transmembrane region" description="Helical" evidence="5">
    <location>
        <begin position="66"/>
        <end position="84"/>
    </location>
</feature>
<dbReference type="InterPro" id="IPR036259">
    <property type="entry name" value="MFS_trans_sf"/>
</dbReference>
<dbReference type="InterPro" id="IPR005828">
    <property type="entry name" value="MFS_sugar_transport-like"/>
</dbReference>